<reference evidence="2" key="1">
    <citation type="journal article" date="2019" name="Int. J. Syst. Evol. Microbiol.">
        <title>The Global Catalogue of Microorganisms (GCM) 10K type strain sequencing project: providing services to taxonomists for standard genome sequencing and annotation.</title>
        <authorList>
            <consortium name="The Broad Institute Genomics Platform"/>
            <consortium name="The Broad Institute Genome Sequencing Center for Infectious Disease"/>
            <person name="Wu L."/>
            <person name="Ma J."/>
        </authorList>
    </citation>
    <scope>NUCLEOTIDE SEQUENCE [LARGE SCALE GENOMIC DNA]</scope>
    <source>
        <strain evidence="2">CCM 8749</strain>
    </source>
</reference>
<evidence type="ECO:0000313" key="1">
    <source>
        <dbReference type="EMBL" id="MFC5987875.1"/>
    </source>
</evidence>
<dbReference type="RefSeq" id="WP_379895294.1">
    <property type="nucleotide sequence ID" value="NZ_CBCSCT010000029.1"/>
</dbReference>
<comment type="caution">
    <text evidence="1">The sequence shown here is derived from an EMBL/GenBank/DDBJ whole genome shotgun (WGS) entry which is preliminary data.</text>
</comment>
<keyword evidence="2" id="KW-1185">Reference proteome</keyword>
<name>A0ABW1IS29_9BACL</name>
<evidence type="ECO:0000313" key="2">
    <source>
        <dbReference type="Proteomes" id="UP001596250"/>
    </source>
</evidence>
<evidence type="ECO:0008006" key="3">
    <source>
        <dbReference type="Google" id="ProtNLM"/>
    </source>
</evidence>
<organism evidence="1 2">
    <name type="scientific">Marinicrinis lubricantis</name>
    <dbReference type="NCBI Taxonomy" id="2086470"/>
    <lineage>
        <taxon>Bacteria</taxon>
        <taxon>Bacillati</taxon>
        <taxon>Bacillota</taxon>
        <taxon>Bacilli</taxon>
        <taxon>Bacillales</taxon>
        <taxon>Paenibacillaceae</taxon>
    </lineage>
</organism>
<gene>
    <name evidence="1" type="ORF">ACFPXP_15825</name>
</gene>
<dbReference type="EMBL" id="JBHSQV010000172">
    <property type="protein sequence ID" value="MFC5987875.1"/>
    <property type="molecule type" value="Genomic_DNA"/>
</dbReference>
<sequence>MAKGSFRIELNMVDRVMEMQIGGTFTAEDYARFIAEYEKKTASLDGPSYTLRVDCKAMDLLSAQEVESLKGSFEKYKQTGFREVVFIITEAQLFMKMQLKRVARSAGLDNVEVVTEGA</sequence>
<accession>A0ABW1IS29</accession>
<protein>
    <recommendedName>
        <fullName evidence="3">STAS domain-containing protein</fullName>
    </recommendedName>
</protein>
<dbReference type="Proteomes" id="UP001596250">
    <property type="component" value="Unassembled WGS sequence"/>
</dbReference>
<proteinExistence type="predicted"/>